<gene>
    <name evidence="3" type="ORF">PVAND_010796</name>
</gene>
<reference evidence="3" key="1">
    <citation type="submission" date="2021-03" db="EMBL/GenBank/DDBJ databases">
        <title>Chromosome level genome of the anhydrobiotic midge Polypedilum vanderplanki.</title>
        <authorList>
            <person name="Yoshida Y."/>
            <person name="Kikawada T."/>
            <person name="Gusev O."/>
        </authorList>
    </citation>
    <scope>NUCLEOTIDE SEQUENCE</scope>
    <source>
        <strain evidence="3">NIAS01</strain>
        <tissue evidence="3">Whole body or cell culture</tissue>
    </source>
</reference>
<keyword evidence="2" id="KW-0472">Membrane</keyword>
<evidence type="ECO:0000313" key="3">
    <source>
        <dbReference type="EMBL" id="KAG5681352.1"/>
    </source>
</evidence>
<feature type="transmembrane region" description="Helical" evidence="2">
    <location>
        <begin position="27"/>
        <end position="50"/>
    </location>
</feature>
<feature type="region of interest" description="Disordered" evidence="1">
    <location>
        <begin position="173"/>
        <end position="209"/>
    </location>
</feature>
<name>A0A9J6CHL3_POLVA</name>
<keyword evidence="2" id="KW-0812">Transmembrane</keyword>
<dbReference type="AlphaFoldDB" id="A0A9J6CHL3"/>
<evidence type="ECO:0000313" key="4">
    <source>
        <dbReference type="Proteomes" id="UP001107558"/>
    </source>
</evidence>
<accession>A0A9J6CHL3</accession>
<proteinExistence type="predicted"/>
<keyword evidence="4" id="KW-1185">Reference proteome</keyword>
<organism evidence="3 4">
    <name type="scientific">Polypedilum vanderplanki</name>
    <name type="common">Sleeping chironomid midge</name>
    <dbReference type="NCBI Taxonomy" id="319348"/>
    <lineage>
        <taxon>Eukaryota</taxon>
        <taxon>Metazoa</taxon>
        <taxon>Ecdysozoa</taxon>
        <taxon>Arthropoda</taxon>
        <taxon>Hexapoda</taxon>
        <taxon>Insecta</taxon>
        <taxon>Pterygota</taxon>
        <taxon>Neoptera</taxon>
        <taxon>Endopterygota</taxon>
        <taxon>Diptera</taxon>
        <taxon>Nematocera</taxon>
        <taxon>Chironomoidea</taxon>
        <taxon>Chironomidae</taxon>
        <taxon>Chironominae</taxon>
        <taxon>Polypedilum</taxon>
        <taxon>Polypedilum</taxon>
    </lineage>
</organism>
<comment type="caution">
    <text evidence="3">The sequence shown here is derived from an EMBL/GenBank/DDBJ whole genome shotgun (WGS) entry which is preliminary data.</text>
</comment>
<evidence type="ECO:0000256" key="1">
    <source>
        <dbReference type="SAM" id="MobiDB-lite"/>
    </source>
</evidence>
<dbReference type="Proteomes" id="UP001107558">
    <property type="component" value="Chromosome 1"/>
</dbReference>
<dbReference type="EMBL" id="JADBJN010000001">
    <property type="protein sequence ID" value="KAG5681352.1"/>
    <property type="molecule type" value="Genomic_DNA"/>
</dbReference>
<protein>
    <submittedName>
        <fullName evidence="3">Uncharacterized protein</fullName>
    </submittedName>
</protein>
<evidence type="ECO:0000256" key="2">
    <source>
        <dbReference type="SAM" id="Phobius"/>
    </source>
</evidence>
<sequence length="251" mass="28729">MQLTKYDRDIFINFPISGEEEIAARTAGLSSVIIFGTFVPLLLIIIIIFYRHVKRKNEELATKEKEMQFAKIEQQRLTLYEKMRIEDEKREKEINEYLEKALLDEDLKATASNELNKDEFDGDETDDEFFEMPLPPLPLTTPDSAQTSIIDNEAIETPLVKIEETPKIENSFAFPPLRQRRIAPPPPLNFQLNSPPPIPPRSFSASLPSPSYNATADVLLSSEQQQQLEESESINPVIIEIKPHKVLESDF</sequence>
<feature type="compositionally biased region" description="Pro residues" evidence="1">
    <location>
        <begin position="183"/>
        <end position="200"/>
    </location>
</feature>
<keyword evidence="2" id="KW-1133">Transmembrane helix</keyword>